<feature type="compositionally biased region" description="Polar residues" evidence="1">
    <location>
        <begin position="22"/>
        <end position="32"/>
    </location>
</feature>
<keyword evidence="3" id="KW-1185">Reference proteome</keyword>
<evidence type="ECO:0000256" key="1">
    <source>
        <dbReference type="SAM" id="MobiDB-lite"/>
    </source>
</evidence>
<comment type="caution">
    <text evidence="2">The sequence shown here is derived from an EMBL/GenBank/DDBJ whole genome shotgun (WGS) entry which is preliminary data.</text>
</comment>
<accession>A0A094YWD8</accession>
<protein>
    <submittedName>
        <fullName evidence="2">Uncharacterized protein</fullName>
    </submittedName>
</protein>
<feature type="region of interest" description="Disordered" evidence="1">
    <location>
        <begin position="1"/>
        <end position="39"/>
    </location>
</feature>
<reference evidence="2 3" key="1">
    <citation type="submission" date="2014-06" db="EMBL/GenBank/DDBJ databases">
        <title>Functional and comparative genomic analyses of the Drosophila gut microbiota identify candidate symbiosis factors.</title>
        <authorList>
            <person name="Newell P.D."/>
            <person name="Chaston J.M."/>
            <person name="Douglas A.E."/>
        </authorList>
    </citation>
    <scope>NUCLEOTIDE SEQUENCE [LARGE SCALE GENOMIC DNA]</scope>
    <source>
        <strain evidence="2 3">DmCS_006</strain>
    </source>
</reference>
<dbReference type="EMBL" id="JOKM01000012">
    <property type="protein sequence ID" value="KGB26280.1"/>
    <property type="molecule type" value="Genomic_DNA"/>
</dbReference>
<evidence type="ECO:0000313" key="2">
    <source>
        <dbReference type="EMBL" id="KGB26280.1"/>
    </source>
</evidence>
<evidence type="ECO:0000313" key="3">
    <source>
        <dbReference type="Proteomes" id="UP000029448"/>
    </source>
</evidence>
<proteinExistence type="predicted"/>
<dbReference type="AlphaFoldDB" id="A0A094YWD8"/>
<dbReference type="PATRIC" id="fig|104102.7.peg.271"/>
<dbReference type="Proteomes" id="UP000029448">
    <property type="component" value="Unassembled WGS sequence"/>
</dbReference>
<organism evidence="2 3">
    <name type="scientific">Acetobacter tropicalis</name>
    <dbReference type="NCBI Taxonomy" id="104102"/>
    <lineage>
        <taxon>Bacteria</taxon>
        <taxon>Pseudomonadati</taxon>
        <taxon>Pseudomonadota</taxon>
        <taxon>Alphaproteobacteria</taxon>
        <taxon>Acetobacterales</taxon>
        <taxon>Acetobacteraceae</taxon>
        <taxon>Acetobacter</taxon>
    </lineage>
</organism>
<gene>
    <name evidence="2" type="ORF">AtDm6_0272</name>
</gene>
<name>A0A094YWD8_9PROT</name>
<sequence length="39" mass="4200">MGLSFLLLNSLRQTDPLKQDGPQASNQTSDNEGSPIIRG</sequence>